<keyword evidence="4" id="KW-1185">Reference proteome</keyword>
<accession>A0ABX8VDQ2</accession>
<feature type="domain" description="DUF4232" evidence="2">
    <location>
        <begin position="31"/>
        <end position="162"/>
    </location>
</feature>
<dbReference type="Proteomes" id="UP000825367">
    <property type="component" value="Chromosome"/>
</dbReference>
<feature type="chain" id="PRO_5045187585" evidence="1">
    <location>
        <begin position="26"/>
        <end position="166"/>
    </location>
</feature>
<evidence type="ECO:0000313" key="4">
    <source>
        <dbReference type="Proteomes" id="UP000825367"/>
    </source>
</evidence>
<evidence type="ECO:0000259" key="2">
    <source>
        <dbReference type="Pfam" id="PF14016"/>
    </source>
</evidence>
<dbReference type="RefSeq" id="WP_096312099.1">
    <property type="nucleotide sequence ID" value="NZ_BAAAVX010000040.1"/>
</dbReference>
<organism evidence="3 4">
    <name type="scientific">Mycolicibacterium pallens</name>
    <dbReference type="NCBI Taxonomy" id="370524"/>
    <lineage>
        <taxon>Bacteria</taxon>
        <taxon>Bacillati</taxon>
        <taxon>Actinomycetota</taxon>
        <taxon>Actinomycetes</taxon>
        <taxon>Mycobacteriales</taxon>
        <taxon>Mycobacteriaceae</taxon>
        <taxon>Mycolicibacterium</taxon>
    </lineage>
</organism>
<protein>
    <submittedName>
        <fullName evidence="3">DUF4232 domain-containing protein</fullName>
    </submittedName>
</protein>
<evidence type="ECO:0000313" key="3">
    <source>
        <dbReference type="EMBL" id="QYL15817.1"/>
    </source>
</evidence>
<dbReference type="EMBL" id="CP080333">
    <property type="protein sequence ID" value="QYL15817.1"/>
    <property type="molecule type" value="Genomic_DNA"/>
</dbReference>
<sequence length="166" mass="16771">MTTKPALTAAALVLATLAWSPTVHADNPPSCTSAQLTVTTGPARAAVGHRGVPLVFSLAPGAAACTLTGYPGVDSGDGGPLLHAERTVRGYLGGLPSVVDVPPTVTVWPGHPAQAIVEGLAVDADGNQCPTYTDLLVTAPDTYDTVTVPATIDTCRLQVHPVTAVS</sequence>
<proteinExistence type="predicted"/>
<dbReference type="Pfam" id="PF14016">
    <property type="entry name" value="DUF4232"/>
    <property type="match status" value="1"/>
</dbReference>
<gene>
    <name evidence="3" type="ORF">K0O64_22520</name>
</gene>
<name>A0ABX8VDQ2_9MYCO</name>
<dbReference type="InterPro" id="IPR025326">
    <property type="entry name" value="DUF4232"/>
</dbReference>
<reference evidence="3 4" key="1">
    <citation type="submission" date="2021-07" db="EMBL/GenBank/DDBJ databases">
        <title>Whole genome sequencing of non-tuberculosis mycobacteria type-strains.</title>
        <authorList>
            <person name="Igarashi Y."/>
            <person name="Osugi A."/>
            <person name="Mitarai S."/>
        </authorList>
    </citation>
    <scope>NUCLEOTIDE SEQUENCE [LARGE SCALE GENOMIC DNA]</scope>
    <source>
        <strain evidence="3 4">JCM 16370</strain>
    </source>
</reference>
<evidence type="ECO:0000256" key="1">
    <source>
        <dbReference type="SAM" id="SignalP"/>
    </source>
</evidence>
<feature type="signal peptide" evidence="1">
    <location>
        <begin position="1"/>
        <end position="25"/>
    </location>
</feature>
<keyword evidence="1" id="KW-0732">Signal</keyword>